<proteinExistence type="predicted"/>
<gene>
    <name evidence="2" type="ORF">CTEN210_14579</name>
</gene>
<feature type="compositionally biased region" description="Basic and acidic residues" evidence="1">
    <location>
        <begin position="274"/>
        <end position="288"/>
    </location>
</feature>
<dbReference type="EMBL" id="BLLK01000060">
    <property type="protein sequence ID" value="GFH58103.1"/>
    <property type="molecule type" value="Genomic_DNA"/>
</dbReference>
<name>A0AAD3D5C9_9STRA</name>
<feature type="region of interest" description="Disordered" evidence="1">
    <location>
        <begin position="259"/>
        <end position="321"/>
    </location>
</feature>
<dbReference type="AlphaFoldDB" id="A0AAD3D5C9"/>
<keyword evidence="3" id="KW-1185">Reference proteome</keyword>
<evidence type="ECO:0000256" key="1">
    <source>
        <dbReference type="SAM" id="MobiDB-lite"/>
    </source>
</evidence>
<organism evidence="2 3">
    <name type="scientific">Chaetoceros tenuissimus</name>
    <dbReference type="NCBI Taxonomy" id="426638"/>
    <lineage>
        <taxon>Eukaryota</taxon>
        <taxon>Sar</taxon>
        <taxon>Stramenopiles</taxon>
        <taxon>Ochrophyta</taxon>
        <taxon>Bacillariophyta</taxon>
        <taxon>Coscinodiscophyceae</taxon>
        <taxon>Chaetocerotophycidae</taxon>
        <taxon>Chaetocerotales</taxon>
        <taxon>Chaetocerotaceae</taxon>
        <taxon>Chaetoceros</taxon>
    </lineage>
</organism>
<sequence length="321" mass="36443">MSSSGASSTSFMDLFNFHLATKLLGTEAVYRALQNSSCNHNSVELEWHKSMQITKQQRIHLFSVNFQESIRGGKKTLELRFGILPSPSVLQDHRTATIDENRYYLSSKPWEIQDLQIFFEETGIAVDEAKLDSVKGLAGLVASALSELQDASVKQIPLEEKHKDEYPHCIVQMTHPELHDKMRMHIHSEHDMAYGKIGPLAFPLLQKALEQQVSATVVEKNDVKVDEEQFHQWMNMTKCDDPTMKVKAEETTMTVEKDSLNADDGIINKSLDSSVKKEEQHNDAETRKRPAPVVRKGLVHGAIRTKKKKKKGKMTFQKLES</sequence>
<dbReference type="Proteomes" id="UP001054902">
    <property type="component" value="Unassembled WGS sequence"/>
</dbReference>
<evidence type="ECO:0000313" key="3">
    <source>
        <dbReference type="Proteomes" id="UP001054902"/>
    </source>
</evidence>
<evidence type="ECO:0000313" key="2">
    <source>
        <dbReference type="EMBL" id="GFH58103.1"/>
    </source>
</evidence>
<comment type="caution">
    <text evidence="2">The sequence shown here is derived from an EMBL/GenBank/DDBJ whole genome shotgun (WGS) entry which is preliminary data.</text>
</comment>
<accession>A0AAD3D5C9</accession>
<protein>
    <submittedName>
        <fullName evidence="2">Uncharacterized protein</fullName>
    </submittedName>
</protein>
<feature type="compositionally biased region" description="Basic residues" evidence="1">
    <location>
        <begin position="303"/>
        <end position="313"/>
    </location>
</feature>
<reference evidence="2 3" key="1">
    <citation type="journal article" date="2021" name="Sci. Rep.">
        <title>The genome of the diatom Chaetoceros tenuissimus carries an ancient integrated fragment of an extant virus.</title>
        <authorList>
            <person name="Hongo Y."/>
            <person name="Kimura K."/>
            <person name="Takaki Y."/>
            <person name="Yoshida Y."/>
            <person name="Baba S."/>
            <person name="Kobayashi G."/>
            <person name="Nagasaki K."/>
            <person name="Hano T."/>
            <person name="Tomaru Y."/>
        </authorList>
    </citation>
    <scope>NUCLEOTIDE SEQUENCE [LARGE SCALE GENOMIC DNA]</scope>
    <source>
        <strain evidence="2 3">NIES-3715</strain>
    </source>
</reference>